<proteinExistence type="predicted"/>
<protein>
    <submittedName>
        <fullName evidence="2">Uncharacterized protein</fullName>
    </submittedName>
</protein>
<feature type="compositionally biased region" description="Polar residues" evidence="1">
    <location>
        <begin position="1"/>
        <end position="18"/>
    </location>
</feature>
<dbReference type="VEuPathDB" id="CryptoDB:Cvel_25684"/>
<sequence length="165" mass="18373">MADPQGSGSAQEAQQEAGDQSKPGGEDGRGAGHADASDDGEVTLKDIFQSQQRMEKKMDERERKSKENQDKLNNEVQGQGKKIQRAETRISKLEKRETGLTVASISDYENERKKEVLDGNGRWVKQVAFPQQRKDFSSFAPVRLFFSDLAEATGKENPSQVSQQL</sequence>
<feature type="region of interest" description="Disordered" evidence="1">
    <location>
        <begin position="1"/>
        <end position="91"/>
    </location>
</feature>
<feature type="compositionally biased region" description="Basic and acidic residues" evidence="1">
    <location>
        <begin position="24"/>
        <end position="36"/>
    </location>
</feature>
<feature type="compositionally biased region" description="Basic and acidic residues" evidence="1">
    <location>
        <begin position="53"/>
        <end position="73"/>
    </location>
</feature>
<gene>
    <name evidence="2" type="ORF">Cvel_25684</name>
</gene>
<evidence type="ECO:0000256" key="1">
    <source>
        <dbReference type="SAM" id="MobiDB-lite"/>
    </source>
</evidence>
<reference evidence="2" key="1">
    <citation type="submission" date="2014-11" db="EMBL/GenBank/DDBJ databases">
        <authorList>
            <person name="Otto D Thomas"/>
            <person name="Naeem Raeece"/>
        </authorList>
    </citation>
    <scope>NUCLEOTIDE SEQUENCE</scope>
</reference>
<dbReference type="PhylomeDB" id="A0A0G4HAY9"/>
<evidence type="ECO:0000313" key="2">
    <source>
        <dbReference type="EMBL" id="CEM40972.1"/>
    </source>
</evidence>
<accession>A0A0G4HAY9</accession>
<dbReference type="AlphaFoldDB" id="A0A0G4HAY9"/>
<name>A0A0G4HAY9_9ALVE</name>
<organism evidence="2">
    <name type="scientific">Chromera velia CCMP2878</name>
    <dbReference type="NCBI Taxonomy" id="1169474"/>
    <lineage>
        <taxon>Eukaryota</taxon>
        <taxon>Sar</taxon>
        <taxon>Alveolata</taxon>
        <taxon>Colpodellida</taxon>
        <taxon>Chromeraceae</taxon>
        <taxon>Chromera</taxon>
    </lineage>
</organism>
<dbReference type="EMBL" id="CDMZ01002143">
    <property type="protein sequence ID" value="CEM40972.1"/>
    <property type="molecule type" value="Genomic_DNA"/>
</dbReference>